<dbReference type="Pfam" id="PF12833">
    <property type="entry name" value="HTH_18"/>
    <property type="match status" value="1"/>
</dbReference>
<comment type="caution">
    <text evidence="5">The sequence shown here is derived from an EMBL/GenBank/DDBJ whole genome shotgun (WGS) entry which is preliminary data.</text>
</comment>
<organism evidence="5 6">
    <name type="scientific">Candidatus Bacteroides merdigallinarum</name>
    <dbReference type="NCBI Taxonomy" id="2838473"/>
    <lineage>
        <taxon>Bacteria</taxon>
        <taxon>Pseudomonadati</taxon>
        <taxon>Bacteroidota</taxon>
        <taxon>Bacteroidia</taxon>
        <taxon>Bacteroidales</taxon>
        <taxon>Bacteroidaceae</taxon>
        <taxon>Bacteroides</taxon>
    </lineage>
</organism>
<protein>
    <submittedName>
        <fullName evidence="5">Helix-turn-helix domain-containing protein</fullName>
    </submittedName>
</protein>
<dbReference type="PROSITE" id="PS01124">
    <property type="entry name" value="HTH_ARAC_FAMILY_2"/>
    <property type="match status" value="1"/>
</dbReference>
<dbReference type="SUPFAM" id="SSF46689">
    <property type="entry name" value="Homeodomain-like"/>
    <property type="match status" value="1"/>
</dbReference>
<dbReference type="AlphaFoldDB" id="A0A9D2E6Y3"/>
<evidence type="ECO:0000259" key="4">
    <source>
        <dbReference type="PROSITE" id="PS01124"/>
    </source>
</evidence>
<gene>
    <name evidence="5" type="ORF">H9814_01005</name>
</gene>
<dbReference type="SUPFAM" id="SSF51215">
    <property type="entry name" value="Regulatory protein AraC"/>
    <property type="match status" value="1"/>
</dbReference>
<dbReference type="InterPro" id="IPR037923">
    <property type="entry name" value="HTH-like"/>
</dbReference>
<dbReference type="GO" id="GO:0043565">
    <property type="term" value="F:sequence-specific DNA binding"/>
    <property type="evidence" value="ECO:0007669"/>
    <property type="project" value="InterPro"/>
</dbReference>
<evidence type="ECO:0000313" key="6">
    <source>
        <dbReference type="Proteomes" id="UP000824028"/>
    </source>
</evidence>
<keyword evidence="1" id="KW-0805">Transcription regulation</keyword>
<proteinExistence type="predicted"/>
<evidence type="ECO:0000256" key="3">
    <source>
        <dbReference type="ARBA" id="ARBA00023163"/>
    </source>
</evidence>
<dbReference type="EMBL" id="DXBX01000007">
    <property type="protein sequence ID" value="HIZ32114.1"/>
    <property type="molecule type" value="Genomic_DNA"/>
</dbReference>
<dbReference type="SMART" id="SM00342">
    <property type="entry name" value="HTH_ARAC"/>
    <property type="match status" value="1"/>
</dbReference>
<sequence length="281" mass="31950">MEEKLPKIDLPEDWMIGTDISKELLSLYTNFPVRLKCEIFVLCMSGEVEASVNLNRIEVHANDVVTLTPGSIFQVHRVEGELKIYFLGFSSQCVEQADRSRSVFDAMHLTLARPVMELKPQGAKALEEYLGMIIRLYGFLPERMRKAVTPNLYADIHTGLSLLYASRGLDPRSSSKSEQLSKDFSRLVMLHYAEVRNVSWYARRLGISHAHLCNVVKQVTGRTCVEIISSMVIMDAKAQLKATRLTVQEIADALHFANMSFFGKYFKRYTGMSPLEYRNKG</sequence>
<dbReference type="PANTHER" id="PTHR43280:SF32">
    <property type="entry name" value="TRANSCRIPTIONAL REGULATORY PROTEIN"/>
    <property type="match status" value="1"/>
</dbReference>
<evidence type="ECO:0000256" key="2">
    <source>
        <dbReference type="ARBA" id="ARBA00023125"/>
    </source>
</evidence>
<feature type="domain" description="HTH araC/xylS-type" evidence="4">
    <location>
        <begin position="182"/>
        <end position="280"/>
    </location>
</feature>
<evidence type="ECO:0000256" key="1">
    <source>
        <dbReference type="ARBA" id="ARBA00023015"/>
    </source>
</evidence>
<dbReference type="PANTHER" id="PTHR43280">
    <property type="entry name" value="ARAC-FAMILY TRANSCRIPTIONAL REGULATOR"/>
    <property type="match status" value="1"/>
</dbReference>
<accession>A0A9D2E6Y3</accession>
<dbReference type="InterPro" id="IPR009057">
    <property type="entry name" value="Homeodomain-like_sf"/>
</dbReference>
<dbReference type="Gene3D" id="1.10.10.60">
    <property type="entry name" value="Homeodomain-like"/>
    <property type="match status" value="1"/>
</dbReference>
<keyword evidence="2" id="KW-0238">DNA-binding</keyword>
<dbReference type="GO" id="GO:0003700">
    <property type="term" value="F:DNA-binding transcription factor activity"/>
    <property type="evidence" value="ECO:0007669"/>
    <property type="project" value="InterPro"/>
</dbReference>
<keyword evidence="3" id="KW-0804">Transcription</keyword>
<evidence type="ECO:0000313" key="5">
    <source>
        <dbReference type="EMBL" id="HIZ32114.1"/>
    </source>
</evidence>
<reference evidence="5" key="2">
    <citation type="submission" date="2021-04" db="EMBL/GenBank/DDBJ databases">
        <authorList>
            <person name="Gilroy R."/>
        </authorList>
    </citation>
    <scope>NUCLEOTIDE SEQUENCE</scope>
    <source>
        <strain evidence="5">ChiHjej9B8-1298</strain>
    </source>
</reference>
<dbReference type="InterPro" id="IPR018060">
    <property type="entry name" value="HTH_AraC"/>
</dbReference>
<dbReference type="Proteomes" id="UP000824028">
    <property type="component" value="Unassembled WGS sequence"/>
</dbReference>
<reference evidence="5" key="1">
    <citation type="journal article" date="2021" name="PeerJ">
        <title>Extensive microbial diversity within the chicken gut microbiome revealed by metagenomics and culture.</title>
        <authorList>
            <person name="Gilroy R."/>
            <person name="Ravi A."/>
            <person name="Getino M."/>
            <person name="Pursley I."/>
            <person name="Horton D.L."/>
            <person name="Alikhan N.F."/>
            <person name="Baker D."/>
            <person name="Gharbi K."/>
            <person name="Hall N."/>
            <person name="Watson M."/>
            <person name="Adriaenssens E.M."/>
            <person name="Foster-Nyarko E."/>
            <person name="Jarju S."/>
            <person name="Secka A."/>
            <person name="Antonio M."/>
            <person name="Oren A."/>
            <person name="Chaudhuri R.R."/>
            <person name="La Ragione R."/>
            <person name="Hildebrand F."/>
            <person name="Pallen M.J."/>
        </authorList>
    </citation>
    <scope>NUCLEOTIDE SEQUENCE</scope>
    <source>
        <strain evidence="5">ChiHjej9B8-1298</strain>
    </source>
</reference>
<name>A0A9D2E6Y3_9BACE</name>